<evidence type="ECO:0000313" key="2">
    <source>
        <dbReference type="EMBL" id="GET00635.1"/>
    </source>
</evidence>
<comment type="caution">
    <text evidence="2">The sequence shown here is derived from an EMBL/GenBank/DDBJ whole genome shotgun (WGS) entry which is preliminary data.</text>
</comment>
<sequence>MEKTEKKSFAEIFKELADKQIEKSYTKATGNQSQNSGRLHHPMFRSKANPEVQKDSFAGANEVTTPPGKWGGSKQL</sequence>
<organism evidence="2 3">
    <name type="scientific">Rhizophagus clarus</name>
    <dbReference type="NCBI Taxonomy" id="94130"/>
    <lineage>
        <taxon>Eukaryota</taxon>
        <taxon>Fungi</taxon>
        <taxon>Fungi incertae sedis</taxon>
        <taxon>Mucoromycota</taxon>
        <taxon>Glomeromycotina</taxon>
        <taxon>Glomeromycetes</taxon>
        <taxon>Glomerales</taxon>
        <taxon>Glomeraceae</taxon>
        <taxon>Rhizophagus</taxon>
    </lineage>
</organism>
<protein>
    <submittedName>
        <fullName evidence="2">Uncharacterized protein</fullName>
    </submittedName>
</protein>
<evidence type="ECO:0000313" key="3">
    <source>
        <dbReference type="Proteomes" id="UP000615446"/>
    </source>
</evidence>
<dbReference type="EMBL" id="BLAL01000286">
    <property type="protein sequence ID" value="GET00635.1"/>
    <property type="molecule type" value="Genomic_DNA"/>
</dbReference>
<proteinExistence type="predicted"/>
<gene>
    <name evidence="2" type="ORF">RCL2_002708400</name>
</gene>
<dbReference type="AlphaFoldDB" id="A0A8H3MCX8"/>
<feature type="compositionally biased region" description="Polar residues" evidence="1">
    <location>
        <begin position="26"/>
        <end position="37"/>
    </location>
</feature>
<feature type="region of interest" description="Disordered" evidence="1">
    <location>
        <begin position="24"/>
        <end position="76"/>
    </location>
</feature>
<name>A0A8H3MCX8_9GLOM</name>
<dbReference type="Proteomes" id="UP000615446">
    <property type="component" value="Unassembled WGS sequence"/>
</dbReference>
<reference evidence="2" key="1">
    <citation type="submission" date="2019-10" db="EMBL/GenBank/DDBJ databases">
        <title>Conservation and host-specific expression of non-tandemly repeated heterogenous ribosome RNA gene in arbuscular mycorrhizal fungi.</title>
        <authorList>
            <person name="Maeda T."/>
            <person name="Kobayashi Y."/>
            <person name="Nakagawa T."/>
            <person name="Ezawa T."/>
            <person name="Yamaguchi K."/>
            <person name="Bino T."/>
            <person name="Nishimoto Y."/>
            <person name="Shigenobu S."/>
            <person name="Kawaguchi M."/>
        </authorList>
    </citation>
    <scope>NUCLEOTIDE SEQUENCE</scope>
    <source>
        <strain evidence="2">HR1</strain>
    </source>
</reference>
<evidence type="ECO:0000256" key="1">
    <source>
        <dbReference type="SAM" id="MobiDB-lite"/>
    </source>
</evidence>
<accession>A0A8H3MCX8</accession>